<dbReference type="EMBL" id="HBEA01011384">
    <property type="protein sequence ID" value="CAD8259203.1"/>
    <property type="molecule type" value="Transcribed_RNA"/>
</dbReference>
<dbReference type="GO" id="GO:0009773">
    <property type="term" value="P:photosynthetic electron transport in photosystem I"/>
    <property type="evidence" value="ECO:0007669"/>
    <property type="project" value="InterPro"/>
</dbReference>
<reference evidence="3" key="1">
    <citation type="submission" date="2021-01" db="EMBL/GenBank/DDBJ databases">
        <authorList>
            <person name="Corre E."/>
            <person name="Pelletier E."/>
            <person name="Niang G."/>
            <person name="Scheremetjew M."/>
            <person name="Finn R."/>
            <person name="Kale V."/>
            <person name="Holt S."/>
            <person name="Cochrane G."/>
            <person name="Meng A."/>
            <person name="Brown T."/>
            <person name="Cohen L."/>
        </authorList>
    </citation>
    <scope>NUCLEOTIDE SEQUENCE</scope>
    <source>
        <strain evidence="3">CCMP2078</strain>
    </source>
</reference>
<protein>
    <submittedName>
        <fullName evidence="3">Uncharacterized protein</fullName>
    </submittedName>
</protein>
<dbReference type="InterPro" id="IPR037497">
    <property type="entry name" value="PGR5"/>
</dbReference>
<evidence type="ECO:0000256" key="1">
    <source>
        <dbReference type="SAM" id="SignalP"/>
    </source>
</evidence>
<dbReference type="PANTHER" id="PTHR35709">
    <property type="entry name" value="PROTEIN PROTON GRADIENT REGULATION 5, CHLOROPLASTIC"/>
    <property type="match status" value="1"/>
</dbReference>
<proteinExistence type="predicted"/>
<dbReference type="PANTHER" id="PTHR35709:SF1">
    <property type="entry name" value="PROTEIN PROTON GRADIENT REGULATION 5, CHLOROPLASTIC"/>
    <property type="match status" value="1"/>
</dbReference>
<accession>A0A6U0UVH1</accession>
<dbReference type="GO" id="GO:0009644">
    <property type="term" value="P:response to high light intensity"/>
    <property type="evidence" value="ECO:0007669"/>
    <property type="project" value="InterPro"/>
</dbReference>
<sequence>MRASLLISVLVALVAGASAFVAAPRALPTHRTAPIIASRGSNLHMGGKVAKFGPFSPAVYAAKIVLGEQRLNKIRGKGIALHSQAITYFCNWAGTQGKMRNRVIKLAKTNGDRLGFLV</sequence>
<dbReference type="AlphaFoldDB" id="A0A6U0UVH1"/>
<organism evidence="3">
    <name type="scientific">Pinguiococcus pyrenoidosus</name>
    <dbReference type="NCBI Taxonomy" id="172671"/>
    <lineage>
        <taxon>Eukaryota</taxon>
        <taxon>Sar</taxon>
        <taxon>Stramenopiles</taxon>
        <taxon>Ochrophyta</taxon>
        <taxon>Pinguiophyceae</taxon>
        <taxon>Pinguiochrysidales</taxon>
        <taxon>Pinguiochrysidaceae</taxon>
        <taxon>Pinguiococcus</taxon>
    </lineage>
</organism>
<keyword evidence="1" id="KW-0732">Signal</keyword>
<gene>
    <name evidence="2" type="ORF">PPYR1160_LOCUS8703</name>
    <name evidence="3" type="ORF">PPYR1160_LOCUS8704</name>
</gene>
<feature type="signal peptide" evidence="1">
    <location>
        <begin position="1"/>
        <end position="19"/>
    </location>
</feature>
<feature type="chain" id="PRO_5036191868" evidence="1">
    <location>
        <begin position="20"/>
        <end position="118"/>
    </location>
</feature>
<evidence type="ECO:0000313" key="3">
    <source>
        <dbReference type="EMBL" id="CAD8259203.1"/>
    </source>
</evidence>
<name>A0A6U0UVH1_9STRA</name>
<evidence type="ECO:0000313" key="2">
    <source>
        <dbReference type="EMBL" id="CAD8259202.1"/>
    </source>
</evidence>
<dbReference type="EMBL" id="HBEA01011383">
    <property type="protein sequence ID" value="CAD8259202.1"/>
    <property type="molecule type" value="Transcribed_RNA"/>
</dbReference>